<reference evidence="4" key="1">
    <citation type="journal article" date="2014" name="Int. J. Syst. Evol. Microbiol.">
        <title>Complete genome sequence of Corynebacterium casei LMG S-19264T (=DSM 44701T), isolated from a smear-ripened cheese.</title>
        <authorList>
            <consortium name="US DOE Joint Genome Institute (JGI-PGF)"/>
            <person name="Walter F."/>
            <person name="Albersmeier A."/>
            <person name="Kalinowski J."/>
            <person name="Ruckert C."/>
        </authorList>
    </citation>
    <scope>NUCLEOTIDE SEQUENCE</scope>
    <source>
        <strain evidence="4">KCTC 32296</strain>
    </source>
</reference>
<protein>
    <submittedName>
        <fullName evidence="4">RND transporter</fullName>
    </submittedName>
</protein>
<keyword evidence="2" id="KW-1134">Transmembrane beta strand</keyword>
<proteinExistence type="inferred from homology"/>
<feature type="compositionally biased region" description="Polar residues" evidence="3">
    <location>
        <begin position="100"/>
        <end position="118"/>
    </location>
</feature>
<evidence type="ECO:0000256" key="2">
    <source>
        <dbReference type="RuleBase" id="RU362097"/>
    </source>
</evidence>
<dbReference type="PANTHER" id="PTHR30203">
    <property type="entry name" value="OUTER MEMBRANE CATION EFFLUX PROTEIN"/>
    <property type="match status" value="1"/>
</dbReference>
<dbReference type="NCBIfam" id="TIGR01845">
    <property type="entry name" value="outer_NodT"/>
    <property type="match status" value="1"/>
</dbReference>
<dbReference type="PROSITE" id="PS51257">
    <property type="entry name" value="PROKAR_LIPOPROTEIN"/>
    <property type="match status" value="1"/>
</dbReference>
<keyword evidence="2" id="KW-0732">Signal</keyword>
<dbReference type="PANTHER" id="PTHR30203:SF32">
    <property type="entry name" value="CATION EFFLUX SYSTEM PROTEIN CUSC"/>
    <property type="match status" value="1"/>
</dbReference>
<dbReference type="Gene3D" id="2.20.200.10">
    <property type="entry name" value="Outer membrane efflux proteins (OEP)"/>
    <property type="match status" value="1"/>
</dbReference>
<keyword evidence="2" id="KW-0812">Transmembrane</keyword>
<comment type="similarity">
    <text evidence="1 2">Belongs to the outer membrane factor (OMF) (TC 1.B.17) family.</text>
</comment>
<feature type="region of interest" description="Disordered" evidence="3">
    <location>
        <begin position="100"/>
        <end position="119"/>
    </location>
</feature>
<keyword evidence="2" id="KW-0564">Palmitate</keyword>
<evidence type="ECO:0000256" key="1">
    <source>
        <dbReference type="ARBA" id="ARBA00007613"/>
    </source>
</evidence>
<dbReference type="RefSeq" id="WP_189485427.1">
    <property type="nucleotide sequence ID" value="NZ_BMZB01000001.1"/>
</dbReference>
<dbReference type="Pfam" id="PF02321">
    <property type="entry name" value="OEP"/>
    <property type="match status" value="2"/>
</dbReference>
<name>A0A918PYK4_9CAUL</name>
<sequence length="451" mass="48604">MKKHLIAILLTSVSLSACLHTPYETPSVNTPSAFQHAAASGTYAASERWWERFGDPKLNAVIDKVLVSNNDLTAAAIRLRQARLRTDVYRLDQFPQASGSVDASQQLNDTSSGDNGESYSARVGASYEADLWGRLASQTDAARWEAEATAEDLEATRLSLIGTAATFYWQIAYTHDRIRNAQASLDYAQRVRAMINVQHDAGSVSGIEVSEAEQTVNAQIAALSELQQQQVEYRAALALLMNGDAVPQEQEATTLPTADLPAIAPGLPAELLGRRPDLKAAEYRLRSILSGVDATRASYYPALSLTGSAGGSSTALSDVLKNPIGTLGAGLTLPFLNFAQNRLNIKVAKAEYEIAVIDFRQTMLEAFTDVDNTLSAQSQLAIQAARLGQSLAAAQKTEALYALRYRTGAVSLRIWLDAQESLRSAQQAVDANRLNRLITQATLYQALGGGA</sequence>
<accession>A0A918PYK4</accession>
<feature type="signal peptide" evidence="2">
    <location>
        <begin position="1"/>
        <end position="19"/>
    </location>
</feature>
<gene>
    <name evidence="4" type="primary">cmeC</name>
    <name evidence="4" type="ORF">GCM10011273_11400</name>
</gene>
<dbReference type="SUPFAM" id="SSF56954">
    <property type="entry name" value="Outer membrane efflux proteins (OEP)"/>
    <property type="match status" value="1"/>
</dbReference>
<keyword evidence="5" id="KW-1185">Reference proteome</keyword>
<dbReference type="Proteomes" id="UP000662572">
    <property type="component" value="Unassembled WGS sequence"/>
</dbReference>
<evidence type="ECO:0000313" key="5">
    <source>
        <dbReference type="Proteomes" id="UP000662572"/>
    </source>
</evidence>
<dbReference type="Gene3D" id="1.20.1600.10">
    <property type="entry name" value="Outer membrane efflux proteins (OEP)"/>
    <property type="match status" value="1"/>
</dbReference>
<dbReference type="InterPro" id="IPR010131">
    <property type="entry name" value="MdtP/NodT-like"/>
</dbReference>
<dbReference type="GO" id="GO:0015562">
    <property type="term" value="F:efflux transmembrane transporter activity"/>
    <property type="evidence" value="ECO:0007669"/>
    <property type="project" value="InterPro"/>
</dbReference>
<reference evidence="4" key="2">
    <citation type="submission" date="2020-09" db="EMBL/GenBank/DDBJ databases">
        <authorList>
            <person name="Sun Q."/>
            <person name="Kim S."/>
        </authorList>
    </citation>
    <scope>NUCLEOTIDE SEQUENCE</scope>
    <source>
        <strain evidence="4">KCTC 32296</strain>
    </source>
</reference>
<keyword evidence="2" id="KW-0449">Lipoprotein</keyword>
<dbReference type="AlphaFoldDB" id="A0A918PYK4"/>
<evidence type="ECO:0000313" key="4">
    <source>
        <dbReference type="EMBL" id="GGZ27430.1"/>
    </source>
</evidence>
<evidence type="ECO:0000256" key="3">
    <source>
        <dbReference type="SAM" id="MobiDB-lite"/>
    </source>
</evidence>
<keyword evidence="2" id="KW-0472">Membrane</keyword>
<dbReference type="EMBL" id="BMZB01000001">
    <property type="protein sequence ID" value="GGZ27430.1"/>
    <property type="molecule type" value="Genomic_DNA"/>
</dbReference>
<organism evidence="4 5">
    <name type="scientific">Asticcacaulis endophyticus</name>
    <dbReference type="NCBI Taxonomy" id="1395890"/>
    <lineage>
        <taxon>Bacteria</taxon>
        <taxon>Pseudomonadati</taxon>
        <taxon>Pseudomonadota</taxon>
        <taxon>Alphaproteobacteria</taxon>
        <taxon>Caulobacterales</taxon>
        <taxon>Caulobacteraceae</taxon>
        <taxon>Asticcacaulis</taxon>
    </lineage>
</organism>
<dbReference type="GO" id="GO:0005886">
    <property type="term" value="C:plasma membrane"/>
    <property type="evidence" value="ECO:0007669"/>
    <property type="project" value="UniProtKB-SubCell"/>
</dbReference>
<dbReference type="InterPro" id="IPR003423">
    <property type="entry name" value="OMP_efflux"/>
</dbReference>
<comment type="caution">
    <text evidence="4">The sequence shown here is derived from an EMBL/GenBank/DDBJ whole genome shotgun (WGS) entry which is preliminary data.</text>
</comment>
<comment type="subcellular location">
    <subcellularLocation>
        <location evidence="2">Cell membrane</location>
        <topology evidence="2">Lipid-anchor</topology>
    </subcellularLocation>
</comment>
<feature type="chain" id="PRO_5038167796" evidence="2">
    <location>
        <begin position="20"/>
        <end position="451"/>
    </location>
</feature>